<dbReference type="Gene3D" id="3.40.50.12780">
    <property type="entry name" value="N-terminal domain of ligase-like"/>
    <property type="match status" value="1"/>
</dbReference>
<evidence type="ECO:0000256" key="2">
    <source>
        <dbReference type="ARBA" id="ARBA00022840"/>
    </source>
</evidence>
<feature type="non-terminal residue" evidence="4">
    <location>
        <position position="1"/>
    </location>
</feature>
<name>A0A0F8XZI3_9ZZZZ</name>
<dbReference type="Pfam" id="PF00501">
    <property type="entry name" value="AMP-binding"/>
    <property type="match status" value="1"/>
</dbReference>
<comment type="caution">
    <text evidence="4">The sequence shown here is derived from an EMBL/GenBank/DDBJ whole genome shotgun (WGS) entry which is preliminary data.</text>
</comment>
<feature type="domain" description="AMP-dependent synthetase/ligase" evidence="3">
    <location>
        <begin position="1"/>
        <end position="86"/>
    </location>
</feature>
<dbReference type="GO" id="GO:0016020">
    <property type="term" value="C:membrane"/>
    <property type="evidence" value="ECO:0007669"/>
    <property type="project" value="TreeGrafter"/>
</dbReference>
<gene>
    <name evidence="4" type="ORF">LCGC14_2961140</name>
</gene>
<dbReference type="PANTHER" id="PTHR43272:SF33">
    <property type="entry name" value="AMP-BINDING DOMAIN-CONTAINING PROTEIN-RELATED"/>
    <property type="match status" value="1"/>
</dbReference>
<dbReference type="SUPFAM" id="SSF56801">
    <property type="entry name" value="Acetyl-CoA synthetase-like"/>
    <property type="match status" value="1"/>
</dbReference>
<reference evidence="4" key="1">
    <citation type="journal article" date="2015" name="Nature">
        <title>Complex archaea that bridge the gap between prokaryotes and eukaryotes.</title>
        <authorList>
            <person name="Spang A."/>
            <person name="Saw J.H."/>
            <person name="Jorgensen S.L."/>
            <person name="Zaremba-Niedzwiedzka K."/>
            <person name="Martijn J."/>
            <person name="Lind A.E."/>
            <person name="van Eijk R."/>
            <person name="Schleper C."/>
            <person name="Guy L."/>
            <person name="Ettema T.J."/>
        </authorList>
    </citation>
    <scope>NUCLEOTIDE SEQUENCE</scope>
</reference>
<evidence type="ECO:0000259" key="3">
    <source>
        <dbReference type="Pfam" id="PF00501"/>
    </source>
</evidence>
<sequence length="161" mass="18756">VKLSQNNVVSNFKATAEVHNLGHGDKTLSFLPISHIYERMVNYHFQYLGIAVYYAENMGTIVDNVKEIKPEIFLTVPRLLERVYDKIMGKKYLEIVGYEIPDAWKNPESLDELREELGKTSKNKYAIERGYEMPQGWRVIYREATDVRHAHGLASDWAYMQ</sequence>
<dbReference type="InterPro" id="IPR000873">
    <property type="entry name" value="AMP-dep_synth/lig_dom"/>
</dbReference>
<proteinExistence type="predicted"/>
<dbReference type="EMBL" id="LAZR01059941">
    <property type="protein sequence ID" value="KKK66730.1"/>
    <property type="molecule type" value="Genomic_DNA"/>
</dbReference>
<dbReference type="PANTHER" id="PTHR43272">
    <property type="entry name" value="LONG-CHAIN-FATTY-ACID--COA LIGASE"/>
    <property type="match status" value="1"/>
</dbReference>
<evidence type="ECO:0000256" key="1">
    <source>
        <dbReference type="ARBA" id="ARBA00022741"/>
    </source>
</evidence>
<dbReference type="GO" id="GO:0005524">
    <property type="term" value="F:ATP binding"/>
    <property type="evidence" value="ECO:0007669"/>
    <property type="project" value="UniProtKB-KW"/>
</dbReference>
<keyword evidence="2" id="KW-0067">ATP-binding</keyword>
<organism evidence="4">
    <name type="scientific">marine sediment metagenome</name>
    <dbReference type="NCBI Taxonomy" id="412755"/>
    <lineage>
        <taxon>unclassified sequences</taxon>
        <taxon>metagenomes</taxon>
        <taxon>ecological metagenomes</taxon>
    </lineage>
</organism>
<protein>
    <recommendedName>
        <fullName evidence="3">AMP-dependent synthetase/ligase domain-containing protein</fullName>
    </recommendedName>
</protein>
<dbReference type="GO" id="GO:0004467">
    <property type="term" value="F:long-chain fatty acid-CoA ligase activity"/>
    <property type="evidence" value="ECO:0007669"/>
    <property type="project" value="TreeGrafter"/>
</dbReference>
<dbReference type="AlphaFoldDB" id="A0A0F8XZI3"/>
<dbReference type="InterPro" id="IPR042099">
    <property type="entry name" value="ANL_N_sf"/>
</dbReference>
<keyword evidence="1" id="KW-0547">Nucleotide-binding</keyword>
<evidence type="ECO:0000313" key="4">
    <source>
        <dbReference type="EMBL" id="KKK66730.1"/>
    </source>
</evidence>
<accession>A0A0F8XZI3</accession>